<dbReference type="InterPro" id="IPR036962">
    <property type="entry name" value="Glyco_hydro_3_N_sf"/>
</dbReference>
<dbReference type="InterPro" id="IPR017853">
    <property type="entry name" value="GH"/>
</dbReference>
<proteinExistence type="inferred from homology"/>
<evidence type="ECO:0000256" key="1">
    <source>
        <dbReference type="ARBA" id="ARBA00005336"/>
    </source>
</evidence>
<dbReference type="Gene3D" id="2.60.40.10">
    <property type="entry name" value="Immunoglobulins"/>
    <property type="match status" value="1"/>
</dbReference>
<dbReference type="PANTHER" id="PTHR42715:SF10">
    <property type="entry name" value="BETA-GLUCOSIDASE"/>
    <property type="match status" value="1"/>
</dbReference>
<evidence type="ECO:0000313" key="8">
    <source>
        <dbReference type="Proteomes" id="UP000324288"/>
    </source>
</evidence>
<evidence type="ECO:0000313" key="7">
    <source>
        <dbReference type="EMBL" id="VHN99715.1"/>
    </source>
</evidence>
<dbReference type="Gene3D" id="3.40.50.1700">
    <property type="entry name" value="Glycoside hydrolase family 3 C-terminal domain"/>
    <property type="match status" value="1"/>
</dbReference>
<dbReference type="GO" id="GO:0005975">
    <property type="term" value="P:carbohydrate metabolic process"/>
    <property type="evidence" value="ECO:0007669"/>
    <property type="project" value="InterPro"/>
</dbReference>
<reference evidence="7 8" key="1">
    <citation type="submission" date="2019-04" db="EMBL/GenBank/DDBJ databases">
        <authorList>
            <person name="Seth-Smith MB H."/>
            <person name="Seth-Smith H."/>
        </authorList>
    </citation>
    <scope>NUCLEOTIDE SEQUENCE [LARGE SCALE GENOMIC DNA]</scope>
    <source>
        <strain evidence="7">USB-603019</strain>
    </source>
</reference>
<dbReference type="PANTHER" id="PTHR42715">
    <property type="entry name" value="BETA-GLUCOSIDASE"/>
    <property type="match status" value="1"/>
</dbReference>
<feature type="chain" id="PRO_5038437578" description="Exo-alpha-(1-&gt;6)-L-arabinopyranosidase" evidence="5">
    <location>
        <begin position="32"/>
        <end position="703"/>
    </location>
</feature>
<dbReference type="PRINTS" id="PR00133">
    <property type="entry name" value="GLHYDRLASE3"/>
</dbReference>
<dbReference type="FunFam" id="2.60.40.10:FF:000495">
    <property type="entry name" value="Periplasmic beta-glucosidase"/>
    <property type="match status" value="1"/>
</dbReference>
<dbReference type="InterPro" id="IPR013783">
    <property type="entry name" value="Ig-like_fold"/>
</dbReference>
<dbReference type="EMBL" id="LR584267">
    <property type="protein sequence ID" value="VHN99715.1"/>
    <property type="molecule type" value="Genomic_DNA"/>
</dbReference>
<dbReference type="Pfam" id="PF14310">
    <property type="entry name" value="Fn3-like"/>
    <property type="match status" value="1"/>
</dbReference>
<accession>A0A5E3ZV72</accession>
<comment type="similarity">
    <text evidence="1">Belongs to the glycosyl hydrolase 3 family.</text>
</comment>
<organism evidence="7 8">
    <name type="scientific">Lawsonella clevelandensis</name>
    <dbReference type="NCBI Taxonomy" id="1528099"/>
    <lineage>
        <taxon>Bacteria</taxon>
        <taxon>Bacillati</taxon>
        <taxon>Actinomycetota</taxon>
        <taxon>Actinomycetes</taxon>
        <taxon>Mycobacteriales</taxon>
        <taxon>Lawsonellaceae</taxon>
        <taxon>Lawsonella</taxon>
    </lineage>
</organism>
<dbReference type="Proteomes" id="UP000324288">
    <property type="component" value="Chromosome"/>
</dbReference>
<dbReference type="InterPro" id="IPR001764">
    <property type="entry name" value="Glyco_hydro_3_N"/>
</dbReference>
<dbReference type="RefSeq" id="WP_053961389.1">
    <property type="nucleotide sequence ID" value="NZ_CP009312.1"/>
</dbReference>
<dbReference type="Pfam" id="PF00933">
    <property type="entry name" value="Glyco_hydro_3"/>
    <property type="match status" value="1"/>
</dbReference>
<feature type="signal peptide" evidence="5">
    <location>
        <begin position="1"/>
        <end position="31"/>
    </location>
</feature>
<name>A0A5E3ZV72_9ACTN</name>
<dbReference type="Pfam" id="PF01915">
    <property type="entry name" value="Glyco_hydro_3_C"/>
    <property type="match status" value="1"/>
</dbReference>
<dbReference type="Gene3D" id="3.20.20.300">
    <property type="entry name" value="Glycoside hydrolase, family 3, N-terminal domain"/>
    <property type="match status" value="1"/>
</dbReference>
<dbReference type="OrthoDB" id="3187421at2"/>
<dbReference type="SMART" id="SM01217">
    <property type="entry name" value="Fn3_like"/>
    <property type="match status" value="1"/>
</dbReference>
<dbReference type="SUPFAM" id="SSF51445">
    <property type="entry name" value="(Trans)glycosidases"/>
    <property type="match status" value="1"/>
</dbReference>
<dbReference type="InterPro" id="IPR026891">
    <property type="entry name" value="Fn3-like"/>
</dbReference>
<evidence type="ECO:0000259" key="6">
    <source>
        <dbReference type="SMART" id="SM01217"/>
    </source>
</evidence>
<protein>
    <recommendedName>
        <fullName evidence="4">Exo-alpha-(1-&gt;6)-L-arabinopyranosidase</fullName>
    </recommendedName>
</protein>
<dbReference type="GO" id="GO:0008422">
    <property type="term" value="F:beta-glucosidase activity"/>
    <property type="evidence" value="ECO:0007669"/>
    <property type="project" value="UniProtKB-ARBA"/>
</dbReference>
<dbReference type="InterPro" id="IPR002772">
    <property type="entry name" value="Glyco_hydro_3_C"/>
</dbReference>
<dbReference type="AlphaFoldDB" id="A0A5E3ZV72"/>
<sequence length="703" mass="75843">MTNQTRKMTKNLITLGAAVAVALTPALTGSAAATSARPWMNTALTPEQRAKKLLKVMNLEQKVTLVHGVLTSKGPIPSVGTVKGIPELGIPDFVHSDGPAGVRNGTDPATKFPSPIAYAASWDRSIAALEGRIAGEEAQDLGTDLLYGPGFNIARNPLAGRTFEYYGEDPYLSGIMAAANVRAIQSTGTVATLKHYVANNQETNRMLGSSNVPDRALHEIYMKPFEIAIKYSQPGAVMCSYNAINHEHGCSSYYNLVTNLRDRMGFTGLVVTDYPASWDVTDLKNGLNIEMPGTFRTSLPLVKAALDRGDITMKDLDTRVKETLTVMFRFGLFDKKKDIRPINVERGYQAAQKIAENGAVLLKNKNNALPLNPKTTRKIAVIGDSARLALGGGGSSNVISKKRDNALDEITKRSQGAKVTFNGSLDPLGAANNAKDADVALVFVEKISTELFDNVTLNLKPADENLIKTVAAANKKTIVIINSGNPIAMPWINDVAGVLDMWQPGAAGGSATAALLYGDVNPSGRLPQTFPATDGQWPANTMTQFPGDWIGTDVNYSEGIWVGYRWYQQQNKRPLFPFGYGLSYTTFAYSAPRLAATSGSKSAPVKVTFTITNTGKRTGASAAQVYVGKPKSGLAVPQKELGAFTKVYLQPGESKTVTVTIDPLQLSVWNSKLQKFLVKSGVYKIYIGQNVDNTPLYLTYTVR</sequence>
<evidence type="ECO:0000256" key="4">
    <source>
        <dbReference type="ARBA" id="ARBA00074219"/>
    </source>
</evidence>
<feature type="domain" description="Fibronectin type III-like" evidence="6">
    <location>
        <begin position="621"/>
        <end position="691"/>
    </location>
</feature>
<keyword evidence="8" id="KW-1185">Reference proteome</keyword>
<evidence type="ECO:0000256" key="3">
    <source>
        <dbReference type="ARBA" id="ARBA00058905"/>
    </source>
</evidence>
<evidence type="ECO:0000256" key="2">
    <source>
        <dbReference type="ARBA" id="ARBA00022801"/>
    </source>
</evidence>
<dbReference type="InterPro" id="IPR050288">
    <property type="entry name" value="Cellulose_deg_GH3"/>
</dbReference>
<comment type="function">
    <text evidence="3">Catalyzes the hydrolysis of a non-reducing terminal alpha-L-arabinopyranosidic linkage in ginsenoside Rb2 (alpha-L-arabinopyranosyl-(1-&gt;6)-alpha-D-glucopyranosyl) to release alpha-D-glucopyranosyl (Rd). It is not able to hydrolyze alpha-L-arabinofuranosyl-(1-&gt;6)-alpha-D-glucopyranosyl (Rc).</text>
</comment>
<keyword evidence="5" id="KW-0732">Signal</keyword>
<keyword evidence="2" id="KW-0378">Hydrolase</keyword>
<dbReference type="SUPFAM" id="SSF52279">
    <property type="entry name" value="Beta-D-glucan exohydrolase, C-terminal domain"/>
    <property type="match status" value="1"/>
</dbReference>
<gene>
    <name evidence="7" type="primary">bglB_1</name>
    <name evidence="7" type="ORF">LC603019_00165</name>
</gene>
<evidence type="ECO:0000256" key="5">
    <source>
        <dbReference type="SAM" id="SignalP"/>
    </source>
</evidence>
<dbReference type="InterPro" id="IPR036881">
    <property type="entry name" value="Glyco_hydro_3_C_sf"/>
</dbReference>
<dbReference type="GeneID" id="84894172"/>